<evidence type="ECO:0000313" key="1">
    <source>
        <dbReference type="EMBL" id="EXZ45326.1"/>
    </source>
</evidence>
<name>A0A016BXP7_BACFG</name>
<organism evidence="1 2">
    <name type="scientific">Bacteroides fragilis str. 2-F-2 #4</name>
    <dbReference type="NCBI Taxonomy" id="1339280"/>
    <lineage>
        <taxon>Bacteria</taxon>
        <taxon>Pseudomonadati</taxon>
        <taxon>Bacteroidota</taxon>
        <taxon>Bacteroidia</taxon>
        <taxon>Bacteroidales</taxon>
        <taxon>Bacteroidaceae</taxon>
        <taxon>Bacteroides</taxon>
    </lineage>
</organism>
<proteinExistence type="predicted"/>
<accession>A0A016BXP7</accession>
<evidence type="ECO:0000313" key="2">
    <source>
        <dbReference type="Proteomes" id="UP000022272"/>
    </source>
</evidence>
<comment type="caution">
    <text evidence="1">The sequence shown here is derived from an EMBL/GenBank/DDBJ whole genome shotgun (WGS) entry which is preliminary data.</text>
</comment>
<protein>
    <submittedName>
        <fullName evidence="1">Uncharacterized protein</fullName>
    </submittedName>
</protein>
<reference evidence="1 2" key="1">
    <citation type="submission" date="2014-02" db="EMBL/GenBank/DDBJ databases">
        <authorList>
            <person name="Sears C."/>
            <person name="Carroll K."/>
            <person name="Sack B.R."/>
            <person name="Qadri F."/>
            <person name="Myers L.L."/>
            <person name="Chung G.-T."/>
            <person name="Escheverria P."/>
            <person name="Fraser C.M."/>
            <person name="Sadzewicz L."/>
            <person name="Shefchek K.A."/>
            <person name="Tallon L."/>
            <person name="Das S.P."/>
            <person name="Daugherty S."/>
            <person name="Mongodin E.F."/>
        </authorList>
    </citation>
    <scope>NUCLEOTIDE SEQUENCE [LARGE SCALE GENOMIC DNA]</scope>
    <source>
        <strain evidence="1 2">2-F-2 #4</strain>
    </source>
</reference>
<gene>
    <name evidence="1" type="ORF">M076_1442</name>
</gene>
<dbReference type="AlphaFoldDB" id="A0A016BXP7"/>
<sequence>MQQCRFAAPIVADQGQLPAFADGETEIPEENFFVWMDIGDLLYLNTHNGLLF</sequence>
<dbReference type="EMBL" id="JGDM01000027">
    <property type="protein sequence ID" value="EXZ45326.1"/>
    <property type="molecule type" value="Genomic_DNA"/>
</dbReference>
<dbReference type="Proteomes" id="UP000022272">
    <property type="component" value="Unassembled WGS sequence"/>
</dbReference>